<keyword evidence="2" id="KW-1185">Reference proteome</keyword>
<sequence>MVEPDAEMKVIKLRLPTSVTREIHYGRTTISLLKISVLDVPKGGFKCQGNFSIREIDLEAAHLLTSSWNRISADTIRNCFAHGRFCEALEDFQKHYRLSTVIEPPGAMQKEEYEEWMSIDEVIPVAATLTDLEICRAICEQVQAIKGDDSDGDECVEGNPPTNAEMRQALDILKHGMQHRSTNLRKQYEYKQYINELLRNNSRQAAINEFFNC</sequence>
<dbReference type="AlphaFoldDB" id="A0A4Y2MAE7"/>
<protein>
    <recommendedName>
        <fullName evidence="3">DDE-1 domain-containing protein</fullName>
    </recommendedName>
</protein>
<reference evidence="1 2" key="1">
    <citation type="journal article" date="2019" name="Sci. Rep.">
        <title>Orb-weaving spider Araneus ventricosus genome elucidates the spidroin gene catalogue.</title>
        <authorList>
            <person name="Kono N."/>
            <person name="Nakamura H."/>
            <person name="Ohtoshi R."/>
            <person name="Moran D.A.P."/>
            <person name="Shinohara A."/>
            <person name="Yoshida Y."/>
            <person name="Fujiwara M."/>
            <person name="Mori M."/>
            <person name="Tomita M."/>
            <person name="Arakawa K."/>
        </authorList>
    </citation>
    <scope>NUCLEOTIDE SEQUENCE [LARGE SCALE GENOMIC DNA]</scope>
</reference>
<evidence type="ECO:0008006" key="3">
    <source>
        <dbReference type="Google" id="ProtNLM"/>
    </source>
</evidence>
<dbReference type="EMBL" id="BGPR01006887">
    <property type="protein sequence ID" value="GBN22637.1"/>
    <property type="molecule type" value="Genomic_DNA"/>
</dbReference>
<organism evidence="1 2">
    <name type="scientific">Araneus ventricosus</name>
    <name type="common">Orbweaver spider</name>
    <name type="synonym">Epeira ventricosa</name>
    <dbReference type="NCBI Taxonomy" id="182803"/>
    <lineage>
        <taxon>Eukaryota</taxon>
        <taxon>Metazoa</taxon>
        <taxon>Ecdysozoa</taxon>
        <taxon>Arthropoda</taxon>
        <taxon>Chelicerata</taxon>
        <taxon>Arachnida</taxon>
        <taxon>Araneae</taxon>
        <taxon>Araneomorphae</taxon>
        <taxon>Entelegynae</taxon>
        <taxon>Araneoidea</taxon>
        <taxon>Araneidae</taxon>
        <taxon>Araneus</taxon>
    </lineage>
</organism>
<gene>
    <name evidence="1" type="ORF">AVEN_265245_1</name>
</gene>
<comment type="caution">
    <text evidence="1">The sequence shown here is derived from an EMBL/GenBank/DDBJ whole genome shotgun (WGS) entry which is preliminary data.</text>
</comment>
<evidence type="ECO:0000313" key="1">
    <source>
        <dbReference type="EMBL" id="GBN22637.1"/>
    </source>
</evidence>
<dbReference type="Proteomes" id="UP000499080">
    <property type="component" value="Unassembled WGS sequence"/>
</dbReference>
<dbReference type="OrthoDB" id="6617542at2759"/>
<proteinExistence type="predicted"/>
<accession>A0A4Y2MAE7</accession>
<evidence type="ECO:0000313" key="2">
    <source>
        <dbReference type="Proteomes" id="UP000499080"/>
    </source>
</evidence>
<name>A0A4Y2MAE7_ARAVE</name>